<feature type="region of interest" description="Disordered" evidence="1">
    <location>
        <begin position="123"/>
        <end position="151"/>
    </location>
</feature>
<feature type="signal peptide" evidence="2">
    <location>
        <begin position="1"/>
        <end position="19"/>
    </location>
</feature>
<keyword evidence="4" id="KW-1185">Reference proteome</keyword>
<dbReference type="PANTHER" id="PTHR37487">
    <property type="entry name" value="CHROMOSOME 1, WHOLE GENOME SHOTGUN SEQUENCE"/>
    <property type="match status" value="1"/>
</dbReference>
<dbReference type="EMBL" id="BPQB01000061">
    <property type="protein sequence ID" value="GJE96615.1"/>
    <property type="molecule type" value="Genomic_DNA"/>
</dbReference>
<name>A0A9P3GNE5_9APHY</name>
<reference evidence="3 4" key="1">
    <citation type="submission" date="2021-08" db="EMBL/GenBank/DDBJ databases">
        <title>Draft Genome Sequence of Phanerochaete sordida strain YK-624.</title>
        <authorList>
            <person name="Mori T."/>
            <person name="Dohra H."/>
            <person name="Suzuki T."/>
            <person name="Kawagishi H."/>
            <person name="Hirai H."/>
        </authorList>
    </citation>
    <scope>NUCLEOTIDE SEQUENCE [LARGE SCALE GENOMIC DNA]</scope>
    <source>
        <strain evidence="3 4">YK-624</strain>
    </source>
</reference>
<evidence type="ECO:0000313" key="4">
    <source>
        <dbReference type="Proteomes" id="UP000703269"/>
    </source>
</evidence>
<keyword evidence="2" id="KW-0732">Signal</keyword>
<dbReference type="PANTHER" id="PTHR37487:SF2">
    <property type="entry name" value="EXPRESSED PROTEIN"/>
    <property type="match status" value="1"/>
</dbReference>
<gene>
    <name evidence="3" type="ORF">PsYK624_128140</name>
</gene>
<evidence type="ECO:0000313" key="3">
    <source>
        <dbReference type="EMBL" id="GJE96615.1"/>
    </source>
</evidence>
<evidence type="ECO:0000256" key="2">
    <source>
        <dbReference type="SAM" id="SignalP"/>
    </source>
</evidence>
<proteinExistence type="predicted"/>
<accession>A0A9P3GNE5</accession>
<sequence>MKSFALAAAALAAVPFTMGQQMQVNSLNGVVECEPILISWTGGTAPFYVSLIPAGQPAAAPLKQFPVVQSGSSFTWIVDLPAGTAFTTELKDASGQPVYSGNQNVEAGSSTNCANTSVMESGSASAGASATSPGAAAAQPTSSGAAQSASAATSGTTSHAASSASVSASGSHSVGGSAATLAASGSSATPSATQNAAVRGSSVGVYGLTGILGLIGAAIF</sequence>
<dbReference type="OrthoDB" id="3362246at2759"/>
<comment type="caution">
    <text evidence="3">The sequence shown here is derived from an EMBL/GenBank/DDBJ whole genome shotgun (WGS) entry which is preliminary data.</text>
</comment>
<organism evidence="3 4">
    <name type="scientific">Phanerochaete sordida</name>
    <dbReference type="NCBI Taxonomy" id="48140"/>
    <lineage>
        <taxon>Eukaryota</taxon>
        <taxon>Fungi</taxon>
        <taxon>Dikarya</taxon>
        <taxon>Basidiomycota</taxon>
        <taxon>Agaricomycotina</taxon>
        <taxon>Agaricomycetes</taxon>
        <taxon>Polyporales</taxon>
        <taxon>Phanerochaetaceae</taxon>
        <taxon>Phanerochaete</taxon>
    </lineage>
</organism>
<protein>
    <submittedName>
        <fullName evidence="3">Uncharacterized protein</fullName>
    </submittedName>
</protein>
<dbReference type="AlphaFoldDB" id="A0A9P3GNE5"/>
<feature type="chain" id="PRO_5040340685" evidence="2">
    <location>
        <begin position="20"/>
        <end position="220"/>
    </location>
</feature>
<evidence type="ECO:0000256" key="1">
    <source>
        <dbReference type="SAM" id="MobiDB-lite"/>
    </source>
</evidence>
<dbReference type="Proteomes" id="UP000703269">
    <property type="component" value="Unassembled WGS sequence"/>
</dbReference>